<dbReference type="Proteomes" id="UP000279236">
    <property type="component" value="Unassembled WGS sequence"/>
</dbReference>
<sequence>MADAQRYGVPADFDVDLHSIYAAYLGDFDSQNIDWWDASWGGYFRSFNDFLGFGWEAMVVVDVITGRGHIAARREQIALFARMIKTRFGETLDKEPPSLLPIEPAPSRSRTLNRLVTLTDLNQYKKLSGSLAPAELNHLRARVRAGEPGVIGALFHAGSPEADGYAASAGVRTNGQGYTWTAIKTTWWEKGGPPQGFVPGHGRTVMAKPGQGGKGLMLEVGLAALRCANLRAVDVWPPVPDKNYRKAHYVIEEWVDKRTNVERPNFPRAFGFGRSQFVSEKSVERIVDASLGALASHDVDGGSNTLVLLTIGEPQPIPLPSSTQLAMNVLQLDVLQLEFALLQQAQRQGVPGVGDRRQPLQSLRQLLHHLQIPVAPHAPLGNAGNEAFYTVLAFQKLLMRDTRLPDQLFMQPQFVQPEYFAPPPIPQYAPAAPYSPYGNLPMPPPLGATGRMNSSPSLNRTSLPPISTNDFEPPSFPAPLSRQATGELASGRARPATMAVSTEFTNANAAPRQPGRGGAAAAGGMPRSQTVYWDDAEYSSSGSDSRGSRARQKEGNSPTLMEQPRVQGRGSGSVPPSSLRHSQVFSNGGLTNGNGNGGLANSRSVSFHEDRRPPTIRSQGSSSGQSKDSASLVGSRSNSGTALGPSGLSSLAHASQGSGGSGSGSASSGLASEASSKVSTDGDGTLSKKKSDKNVKHITGALAKFWVD</sequence>
<gene>
    <name evidence="3" type="ORF">EHS24_006738</name>
</gene>
<dbReference type="PANTHER" id="PTHR28083:SF1">
    <property type="entry name" value="GOOD FOR FULL DBP5 ACTIVITY PROTEIN 2"/>
    <property type="match status" value="1"/>
</dbReference>
<dbReference type="OrthoDB" id="5953249at2759"/>
<feature type="region of interest" description="Disordered" evidence="1">
    <location>
        <begin position="445"/>
        <end position="694"/>
    </location>
</feature>
<proteinExistence type="predicted"/>
<dbReference type="Pfam" id="PF21762">
    <property type="entry name" value="DEDDh_C"/>
    <property type="match status" value="1"/>
</dbReference>
<evidence type="ECO:0000313" key="3">
    <source>
        <dbReference type="EMBL" id="RSH83081.1"/>
    </source>
</evidence>
<name>A0A427XWE1_9TREE</name>
<feature type="compositionally biased region" description="Low complexity" evidence="1">
    <location>
        <begin position="664"/>
        <end position="676"/>
    </location>
</feature>
<dbReference type="STRING" id="105984.A0A427XWE1"/>
<dbReference type="InterPro" id="IPR048519">
    <property type="entry name" value="Gfd2/YDR514C-like_C"/>
</dbReference>
<dbReference type="GO" id="GO:0005634">
    <property type="term" value="C:nucleus"/>
    <property type="evidence" value="ECO:0007669"/>
    <property type="project" value="TreeGrafter"/>
</dbReference>
<reference evidence="3 4" key="1">
    <citation type="submission" date="2018-11" db="EMBL/GenBank/DDBJ databases">
        <title>Genome sequence of Apiotrichum porosum DSM 27194.</title>
        <authorList>
            <person name="Aliyu H."/>
            <person name="Gorte O."/>
            <person name="Ochsenreither K."/>
        </authorList>
    </citation>
    <scope>NUCLEOTIDE SEQUENCE [LARGE SCALE GENOMIC DNA]</scope>
    <source>
        <strain evidence="3 4">DSM 27194</strain>
    </source>
</reference>
<evidence type="ECO:0000259" key="2">
    <source>
        <dbReference type="Pfam" id="PF21762"/>
    </source>
</evidence>
<dbReference type="InterPro" id="IPR040151">
    <property type="entry name" value="Gfd2/YDR514C-like"/>
</dbReference>
<protein>
    <recommendedName>
        <fullName evidence="2">Gfd2/YDR514C-like C-terminal domain-containing protein</fullName>
    </recommendedName>
</protein>
<feature type="compositionally biased region" description="Polar residues" evidence="1">
    <location>
        <begin position="574"/>
        <end position="586"/>
    </location>
</feature>
<feature type="compositionally biased region" description="Low complexity" evidence="1">
    <location>
        <begin position="646"/>
        <end position="656"/>
    </location>
</feature>
<accession>A0A427XWE1</accession>
<organism evidence="3 4">
    <name type="scientific">Apiotrichum porosum</name>
    <dbReference type="NCBI Taxonomy" id="105984"/>
    <lineage>
        <taxon>Eukaryota</taxon>
        <taxon>Fungi</taxon>
        <taxon>Dikarya</taxon>
        <taxon>Basidiomycota</taxon>
        <taxon>Agaricomycotina</taxon>
        <taxon>Tremellomycetes</taxon>
        <taxon>Trichosporonales</taxon>
        <taxon>Trichosporonaceae</taxon>
        <taxon>Apiotrichum</taxon>
    </lineage>
</organism>
<dbReference type="AlphaFoldDB" id="A0A427XWE1"/>
<dbReference type="RefSeq" id="XP_028477033.1">
    <property type="nucleotide sequence ID" value="XM_028622141.1"/>
</dbReference>
<keyword evidence="4" id="KW-1185">Reference proteome</keyword>
<feature type="compositionally biased region" description="Polar residues" evidence="1">
    <location>
        <begin position="451"/>
        <end position="470"/>
    </location>
</feature>
<feature type="domain" description="Gfd2/YDR514C-like C-terminal" evidence="2">
    <location>
        <begin position="216"/>
        <end position="395"/>
    </location>
</feature>
<feature type="compositionally biased region" description="Polar residues" evidence="1">
    <location>
        <begin position="627"/>
        <end position="641"/>
    </location>
</feature>
<comment type="caution">
    <text evidence="3">The sequence shown here is derived from an EMBL/GenBank/DDBJ whole genome shotgun (WGS) entry which is preliminary data.</text>
</comment>
<dbReference type="EMBL" id="RSCE01000004">
    <property type="protein sequence ID" value="RSH83081.1"/>
    <property type="molecule type" value="Genomic_DNA"/>
</dbReference>
<dbReference type="PANTHER" id="PTHR28083">
    <property type="entry name" value="GOOD FOR FULL DBP5 ACTIVITY PROTEIN 2"/>
    <property type="match status" value="1"/>
</dbReference>
<evidence type="ECO:0000313" key="4">
    <source>
        <dbReference type="Proteomes" id="UP000279236"/>
    </source>
</evidence>
<dbReference type="GeneID" id="39591281"/>
<evidence type="ECO:0000256" key="1">
    <source>
        <dbReference type="SAM" id="MobiDB-lite"/>
    </source>
</evidence>